<dbReference type="InterPro" id="IPR023408">
    <property type="entry name" value="MscS_beta-dom_sf"/>
</dbReference>
<dbReference type="SUPFAM" id="SSF82861">
    <property type="entry name" value="Mechanosensitive channel protein MscS (YggB), transmembrane region"/>
    <property type="match status" value="1"/>
</dbReference>
<accession>A0A1G9W9L0</accession>
<evidence type="ECO:0000256" key="3">
    <source>
        <dbReference type="ARBA" id="ARBA00022475"/>
    </source>
</evidence>
<dbReference type="SUPFAM" id="SSF82689">
    <property type="entry name" value="Mechanosensitive channel protein MscS (YggB), C-terminal domain"/>
    <property type="match status" value="1"/>
</dbReference>
<gene>
    <name evidence="9" type="ORF">SAMN05660299_01553</name>
</gene>
<dbReference type="Gene3D" id="2.30.30.60">
    <property type="match status" value="1"/>
</dbReference>
<dbReference type="OrthoDB" id="9809206at2"/>
<feature type="domain" description="Mechanosensitive ion channel MscS" evidence="8">
    <location>
        <begin position="113"/>
        <end position="177"/>
    </location>
</feature>
<evidence type="ECO:0000256" key="7">
    <source>
        <dbReference type="SAM" id="Phobius"/>
    </source>
</evidence>
<dbReference type="SUPFAM" id="SSF50182">
    <property type="entry name" value="Sm-like ribonucleoproteins"/>
    <property type="match status" value="1"/>
</dbReference>
<dbReference type="InterPro" id="IPR011014">
    <property type="entry name" value="MscS_channel_TM-2"/>
</dbReference>
<evidence type="ECO:0000256" key="6">
    <source>
        <dbReference type="ARBA" id="ARBA00023136"/>
    </source>
</evidence>
<organism evidence="9 10">
    <name type="scientific">Megasphaera paucivorans</name>
    <dbReference type="NCBI Taxonomy" id="349095"/>
    <lineage>
        <taxon>Bacteria</taxon>
        <taxon>Bacillati</taxon>
        <taxon>Bacillota</taxon>
        <taxon>Negativicutes</taxon>
        <taxon>Veillonellales</taxon>
        <taxon>Veillonellaceae</taxon>
        <taxon>Megasphaera</taxon>
    </lineage>
</organism>
<protein>
    <submittedName>
        <fullName evidence="9">Small conductance mechanosensitive channel</fullName>
    </submittedName>
</protein>
<feature type="transmembrane region" description="Helical" evidence="7">
    <location>
        <begin position="96"/>
        <end position="114"/>
    </location>
</feature>
<dbReference type="PANTHER" id="PTHR30460">
    <property type="entry name" value="MODERATE CONDUCTANCE MECHANOSENSITIVE CHANNEL YBIO"/>
    <property type="match status" value="1"/>
</dbReference>
<dbReference type="Proteomes" id="UP000199309">
    <property type="component" value="Unassembled WGS sequence"/>
</dbReference>
<dbReference type="InterPro" id="IPR010920">
    <property type="entry name" value="LSM_dom_sf"/>
</dbReference>
<evidence type="ECO:0000256" key="4">
    <source>
        <dbReference type="ARBA" id="ARBA00022692"/>
    </source>
</evidence>
<evidence type="ECO:0000313" key="10">
    <source>
        <dbReference type="Proteomes" id="UP000199309"/>
    </source>
</evidence>
<dbReference type="Gene3D" id="1.10.287.1260">
    <property type="match status" value="1"/>
</dbReference>
<keyword evidence="6 7" id="KW-0472">Membrane</keyword>
<evidence type="ECO:0000256" key="5">
    <source>
        <dbReference type="ARBA" id="ARBA00022989"/>
    </source>
</evidence>
<feature type="transmembrane region" description="Helical" evidence="7">
    <location>
        <begin position="24"/>
        <end position="42"/>
    </location>
</feature>
<evidence type="ECO:0000256" key="1">
    <source>
        <dbReference type="ARBA" id="ARBA00004651"/>
    </source>
</evidence>
<keyword evidence="5 7" id="KW-1133">Transmembrane helix</keyword>
<dbReference type="FunFam" id="2.30.30.60:FF:000001">
    <property type="entry name" value="MscS Mechanosensitive ion channel"/>
    <property type="match status" value="1"/>
</dbReference>
<reference evidence="9 10" key="1">
    <citation type="submission" date="2016-10" db="EMBL/GenBank/DDBJ databases">
        <authorList>
            <person name="de Groot N.N."/>
        </authorList>
    </citation>
    <scope>NUCLEOTIDE SEQUENCE [LARGE SCALE GENOMIC DNA]</scope>
    <source>
        <strain evidence="9 10">DSM 16981</strain>
    </source>
</reference>
<proteinExistence type="inferred from homology"/>
<feature type="transmembrane region" description="Helical" evidence="7">
    <location>
        <begin position="63"/>
        <end position="84"/>
    </location>
</feature>
<dbReference type="GO" id="GO:0008381">
    <property type="term" value="F:mechanosensitive monoatomic ion channel activity"/>
    <property type="evidence" value="ECO:0007669"/>
    <property type="project" value="InterPro"/>
</dbReference>
<name>A0A1G9W9L0_9FIRM</name>
<comment type="subcellular location">
    <subcellularLocation>
        <location evidence="1">Cell membrane</location>
        <topology evidence="1">Multi-pass membrane protein</topology>
    </subcellularLocation>
</comment>
<sequence>MDSLFTDSLTRDIALTLLEKGVRIILLLVVSYIAYIIIQRLIERLFDIRFVKLSKEQERRSTTLHSLVHSVIFVIFCFLVVIMILNELRVDTTSLLAGASIIGLAIGVGAQSLVKDFVAGFFIILEGQYSIGDFVTVKGYSGTVIDVNLRTTKICSPDKVIHTIPNGLIDIVSNYTKGMYVATIRIGVSQSADPDVVLSVLQEALGVVSQRSDVHEEGASVGGLVQMEGNSFIYEVSIPARRSDAYGVCTAYRYEAAKRLAAAHIAMARFVIETQMTKTIEEENSLSKEKKEEA</sequence>
<dbReference type="PANTHER" id="PTHR30460:SF1">
    <property type="entry name" value="MECHANOSENSITIVE ION CHANNEL"/>
    <property type="match status" value="1"/>
</dbReference>
<keyword evidence="3" id="KW-1003">Cell membrane</keyword>
<dbReference type="InterPro" id="IPR006685">
    <property type="entry name" value="MscS_channel_2nd"/>
</dbReference>
<comment type="similarity">
    <text evidence="2">Belongs to the MscS (TC 1.A.23) family.</text>
</comment>
<evidence type="ECO:0000313" key="9">
    <source>
        <dbReference type="EMBL" id="SDM80685.1"/>
    </source>
</evidence>
<evidence type="ECO:0000256" key="2">
    <source>
        <dbReference type="ARBA" id="ARBA00008017"/>
    </source>
</evidence>
<evidence type="ECO:0000259" key="8">
    <source>
        <dbReference type="Pfam" id="PF00924"/>
    </source>
</evidence>
<dbReference type="Gene3D" id="3.30.70.100">
    <property type="match status" value="1"/>
</dbReference>
<dbReference type="EMBL" id="FNHQ01000014">
    <property type="protein sequence ID" value="SDM80685.1"/>
    <property type="molecule type" value="Genomic_DNA"/>
</dbReference>
<dbReference type="RefSeq" id="WP_091650215.1">
    <property type="nucleotide sequence ID" value="NZ_FNHQ01000014.1"/>
</dbReference>
<dbReference type="Pfam" id="PF00924">
    <property type="entry name" value="MS_channel_2nd"/>
    <property type="match status" value="1"/>
</dbReference>
<dbReference type="STRING" id="349095.SAMN05660299_01553"/>
<dbReference type="GO" id="GO:0005886">
    <property type="term" value="C:plasma membrane"/>
    <property type="evidence" value="ECO:0007669"/>
    <property type="project" value="UniProtKB-SubCell"/>
</dbReference>
<keyword evidence="4 7" id="KW-0812">Transmembrane</keyword>
<dbReference type="AlphaFoldDB" id="A0A1G9W9L0"/>
<dbReference type="InterPro" id="IPR011066">
    <property type="entry name" value="MscS_channel_C_sf"/>
</dbReference>
<dbReference type="InterPro" id="IPR045276">
    <property type="entry name" value="YbiO_bact"/>
</dbReference>
<keyword evidence="10" id="KW-1185">Reference proteome</keyword>